<keyword evidence="2" id="KW-1185">Reference proteome</keyword>
<dbReference type="Proteomes" id="UP001231124">
    <property type="component" value="Unassembled WGS sequence"/>
</dbReference>
<name>A0ABU0I8S9_9HYPH</name>
<dbReference type="EMBL" id="JAUSVP010000026">
    <property type="protein sequence ID" value="MDQ0450044.1"/>
    <property type="molecule type" value="Genomic_DNA"/>
</dbReference>
<dbReference type="RefSeq" id="WP_370876769.1">
    <property type="nucleotide sequence ID" value="NZ_BPQE01000041.1"/>
</dbReference>
<dbReference type="Pfam" id="PF03237">
    <property type="entry name" value="Terminase_6N"/>
    <property type="match status" value="1"/>
</dbReference>
<gene>
    <name evidence="1" type="ORF">QO012_004569</name>
</gene>
<reference evidence="1 2" key="1">
    <citation type="submission" date="2023-07" db="EMBL/GenBank/DDBJ databases">
        <title>Genomic Encyclopedia of Type Strains, Phase IV (KMG-IV): sequencing the most valuable type-strain genomes for metagenomic binning, comparative biology and taxonomic classification.</title>
        <authorList>
            <person name="Goeker M."/>
        </authorList>
    </citation>
    <scope>NUCLEOTIDE SEQUENCE [LARGE SCALE GENOMIC DNA]</scope>
    <source>
        <strain evidence="1 2">DSM 19013</strain>
    </source>
</reference>
<protein>
    <submittedName>
        <fullName evidence="1">Phage terminase large subunit-like protein</fullName>
    </submittedName>
</protein>
<evidence type="ECO:0000313" key="2">
    <source>
        <dbReference type="Proteomes" id="UP001231124"/>
    </source>
</evidence>
<evidence type="ECO:0000313" key="1">
    <source>
        <dbReference type="EMBL" id="MDQ0450044.1"/>
    </source>
</evidence>
<comment type="caution">
    <text evidence="1">The sequence shown here is derived from an EMBL/GenBank/DDBJ whole genome shotgun (WGS) entry which is preliminary data.</text>
</comment>
<accession>A0ABU0I8S9</accession>
<proteinExistence type="predicted"/>
<sequence>MSLLASSTSFAQRSALLAKLEREQARRAAENRLTHYRPYPKQRHFHNASASHRERLFMAGNQLGKTFSGAAEAAIHLTGRYPEWWDGRRFDRPVRAWAGSETNEVTRDGVQRYLVGEPKNEQAWGTGLVPKACLRDWTRRQGVPNALDGIMVEHVSGGLSMLGFKSYDQGRTKRQGETLDFVWLDEEPDTPQRISVHDVERDLAAAALLKVGQLPPARSQHARSTGGLLQLLGYCRHETSLRGHSGPQWRSAGSQRNWHHSGYLGNPKRRVAAPQIRRVPFAPLCGSEAAFPLHHQ</sequence>
<organism evidence="1 2">
    <name type="scientific">Methylobacterium aerolatum</name>
    <dbReference type="NCBI Taxonomy" id="418708"/>
    <lineage>
        <taxon>Bacteria</taxon>
        <taxon>Pseudomonadati</taxon>
        <taxon>Pseudomonadota</taxon>
        <taxon>Alphaproteobacteria</taxon>
        <taxon>Hyphomicrobiales</taxon>
        <taxon>Methylobacteriaceae</taxon>
        <taxon>Methylobacterium</taxon>
    </lineage>
</organism>